<dbReference type="AlphaFoldDB" id="A0A7C1FU57"/>
<organism evidence="3">
    <name type="scientific">Caldilinea aerophila</name>
    <dbReference type="NCBI Taxonomy" id="133453"/>
    <lineage>
        <taxon>Bacteria</taxon>
        <taxon>Bacillati</taxon>
        <taxon>Chloroflexota</taxon>
        <taxon>Caldilineae</taxon>
        <taxon>Caldilineales</taxon>
        <taxon>Caldilineaceae</taxon>
        <taxon>Caldilinea</taxon>
    </lineage>
</organism>
<accession>A0A7C1FU57</accession>
<comment type="caution">
    <text evidence="3">The sequence shown here is derived from an EMBL/GenBank/DDBJ whole genome shotgun (WGS) entry which is preliminary data.</text>
</comment>
<evidence type="ECO:0000256" key="1">
    <source>
        <dbReference type="SAM" id="Phobius"/>
    </source>
</evidence>
<proteinExistence type="predicted"/>
<feature type="domain" description="DUF58" evidence="2">
    <location>
        <begin position="190"/>
        <end position="303"/>
    </location>
</feature>
<evidence type="ECO:0000313" key="3">
    <source>
        <dbReference type="EMBL" id="HDX32435.1"/>
    </source>
</evidence>
<dbReference type="PANTHER" id="PTHR34351">
    <property type="entry name" value="SLR1927 PROTEIN-RELATED"/>
    <property type="match status" value="1"/>
</dbReference>
<dbReference type="PANTHER" id="PTHR34351:SF2">
    <property type="entry name" value="DUF58 DOMAIN-CONTAINING PROTEIN"/>
    <property type="match status" value="1"/>
</dbReference>
<keyword evidence="1" id="KW-0812">Transmembrane</keyword>
<feature type="transmembrane region" description="Helical" evidence="1">
    <location>
        <begin position="25"/>
        <end position="41"/>
    </location>
</feature>
<gene>
    <name evidence="3" type="ORF">ENQ20_13250</name>
</gene>
<reference evidence="3" key="1">
    <citation type="journal article" date="2020" name="mSystems">
        <title>Genome- and Community-Level Interaction Insights into Carbon Utilization and Element Cycling Functions of Hydrothermarchaeota in Hydrothermal Sediment.</title>
        <authorList>
            <person name="Zhou Z."/>
            <person name="Liu Y."/>
            <person name="Xu W."/>
            <person name="Pan J."/>
            <person name="Luo Z.H."/>
            <person name="Li M."/>
        </authorList>
    </citation>
    <scope>NUCLEOTIDE SEQUENCE [LARGE SCALE GENOMIC DNA]</scope>
    <source>
        <strain evidence="3">SpSt-289</strain>
    </source>
</reference>
<sequence length="400" mass="45186">MNHIFWALLILFAIAALVRMDWAYYLVYVVGGVWIFSHWWVRRTLGQLRVKREIPQYAFTDEVITVTIELENRSWLPLAWLQVQEAVPLDLKDHPDYRVVVSIGGHSVHRHTYCLYCRRRGYYTVGPLSLHTSDLFGFVDARRQEAGGDELIVYPAVVPLEKLGLPGRMPFGALPTRRQLNEDPARLGGVRRYVSGDSLRRIHWKATAHEDTLLVKKLQPSQELPVFIVLDLNRSAYPARALIGASEWAISIAASIAGHMSERRQAVGLTSNGVDPFTKRPAAMIGLRVGRSHLMVIWRLLARIQLNDEAPPLAEWLPLQTASLPWGTTIVLVAPGVNEQDLWMLHRLHRGGSNVVVLVCASQPGLHSIQATGRRLGVRVLPALWESDLQAVEQRLKQFE</sequence>
<keyword evidence="1" id="KW-1133">Transmembrane helix</keyword>
<protein>
    <submittedName>
        <fullName evidence="3">DUF58 domain-containing protein</fullName>
    </submittedName>
</protein>
<keyword evidence="1" id="KW-0472">Membrane</keyword>
<dbReference type="Pfam" id="PF01882">
    <property type="entry name" value="DUF58"/>
    <property type="match status" value="1"/>
</dbReference>
<dbReference type="InterPro" id="IPR002881">
    <property type="entry name" value="DUF58"/>
</dbReference>
<dbReference type="EMBL" id="DSMG01000134">
    <property type="protein sequence ID" value="HDX32435.1"/>
    <property type="molecule type" value="Genomic_DNA"/>
</dbReference>
<evidence type="ECO:0000259" key="2">
    <source>
        <dbReference type="Pfam" id="PF01882"/>
    </source>
</evidence>
<name>A0A7C1FU57_9CHLR</name>